<comment type="caution">
    <text evidence="1">The sequence shown here is derived from an EMBL/GenBank/DDBJ whole genome shotgun (WGS) entry which is preliminary data.</text>
</comment>
<evidence type="ECO:0000313" key="2">
    <source>
        <dbReference type="Proteomes" id="UP001153387"/>
    </source>
</evidence>
<dbReference type="AlphaFoldDB" id="A0A9X4QLE6"/>
<reference evidence="1 2" key="1">
    <citation type="submission" date="2022-10" db="EMBL/GenBank/DDBJ databases">
        <title>Comparative genomic analysis of Cohnella hashimotonis sp. nov., isolated from the International Space Station.</title>
        <authorList>
            <person name="Simpson A."/>
            <person name="Venkateswaran K."/>
        </authorList>
    </citation>
    <scope>NUCLEOTIDE SEQUENCE [LARGE SCALE GENOMIC DNA]</scope>
    <source>
        <strain evidence="1 2">DSM 18997</strain>
    </source>
</reference>
<name>A0A9X4QLE6_9BACL</name>
<gene>
    <name evidence="1" type="ORF">OMP38_06960</name>
</gene>
<proteinExistence type="predicted"/>
<protein>
    <submittedName>
        <fullName evidence="1">Uncharacterized protein</fullName>
    </submittedName>
</protein>
<accession>A0A9X4QLE6</accession>
<dbReference type="RefSeq" id="WP_277564438.1">
    <property type="nucleotide sequence ID" value="NZ_JAPDHZ010000002.1"/>
</dbReference>
<keyword evidence="2" id="KW-1185">Reference proteome</keyword>
<sequence>MEYRKFMRGSVPAYPKGTRFPERLALRSGDDETDLSWLQHTASGAVVFVMSAGCEACDLDAAVGFMEERPELDYLLFAEASEAEYELLAKELVPFPCRVERCEIAVVAERTPIKVIPFMIVLDRDGFAVGSGLFNTTLDAVAHARWLGANGKAVEAAGG</sequence>
<organism evidence="1 2">
    <name type="scientific">Cohnella ginsengisoli</name>
    <dbReference type="NCBI Taxonomy" id="425004"/>
    <lineage>
        <taxon>Bacteria</taxon>
        <taxon>Bacillati</taxon>
        <taxon>Bacillota</taxon>
        <taxon>Bacilli</taxon>
        <taxon>Bacillales</taxon>
        <taxon>Paenibacillaceae</taxon>
        <taxon>Cohnella</taxon>
    </lineage>
</organism>
<dbReference type="Proteomes" id="UP001153387">
    <property type="component" value="Unassembled WGS sequence"/>
</dbReference>
<evidence type="ECO:0000313" key="1">
    <source>
        <dbReference type="EMBL" id="MDG0790623.1"/>
    </source>
</evidence>
<dbReference type="EMBL" id="JAPDHZ010000002">
    <property type="protein sequence ID" value="MDG0790623.1"/>
    <property type="molecule type" value="Genomic_DNA"/>
</dbReference>